<accession>A0AAE3MD90</accession>
<name>A0AAE3MD90_9BACT</name>
<keyword evidence="4" id="KW-1185">Reference proteome</keyword>
<feature type="region of interest" description="Disordered" evidence="1">
    <location>
        <begin position="29"/>
        <end position="55"/>
    </location>
</feature>
<sequence>MKQYNFLIGLIIALALVLNSCHRDADSISGNIESIDDDDDIDNDDDEDEDDSNLVLDDLGNMEGHEDEADYTWDINDVNSIVLNGSTITVTGEGAEVNGSVVTIISAGTYDISGDLDNGQVIVNTEDESTVRLILNSVDITCSNNAALYVQKSEKTVIILAEETTNYITDGSSYSSAEEDANAAVFSKSDLSIYGNGALVVNGKYNDGITSKDGLIIGNGNITVNSVDDGIRGKDYLIIKGGDININSQGDGIKSDNENSLAKGYISIESGTVEIEAGGDGIQAQTDVLVFGGEINITTGGGSSASLGYDESAKGIKSGVSTLVYDGVLSINAADDGMHSNGFHKIYAGVFEIASGDDGIHSDYDLDIEDGDIFITKSYEGLESSLGSITLNGGNINVVSSDDGINVSAGGDSGFGGRKSTSVTESEYALNINNEAYVYVNASGDGLDSNGNIYITGGTVLVNGPTSNGNGALDYDRTCEVSGGTLLAIGSSGMAQAPGSSSSQYSVKVNFRNTQSARTVFHIEDESGEGIFTYKSAKSFQSIVFSSPKLEKGVQYKLYTGGSSTGTETDGLYEGGNYTPGSVYTEFTISNIVTSIY</sequence>
<proteinExistence type="predicted"/>
<keyword evidence="2" id="KW-0732">Signal</keyword>
<feature type="compositionally biased region" description="Acidic residues" evidence="1">
    <location>
        <begin position="34"/>
        <end position="52"/>
    </location>
</feature>
<dbReference type="InterPro" id="IPR025584">
    <property type="entry name" value="Cthe_2159"/>
</dbReference>
<protein>
    <submittedName>
        <fullName evidence="3">Carbohydrate-binding domain-containing protein</fullName>
    </submittedName>
</protein>
<evidence type="ECO:0000313" key="3">
    <source>
        <dbReference type="EMBL" id="MCW3804902.1"/>
    </source>
</evidence>
<evidence type="ECO:0000313" key="4">
    <source>
        <dbReference type="Proteomes" id="UP001207408"/>
    </source>
</evidence>
<dbReference type="EMBL" id="JAPDPI010000006">
    <property type="protein sequence ID" value="MCW3804902.1"/>
    <property type="molecule type" value="Genomic_DNA"/>
</dbReference>
<evidence type="ECO:0000256" key="2">
    <source>
        <dbReference type="SAM" id="SignalP"/>
    </source>
</evidence>
<evidence type="ECO:0000256" key="1">
    <source>
        <dbReference type="SAM" id="MobiDB-lite"/>
    </source>
</evidence>
<dbReference type="AlphaFoldDB" id="A0AAE3MD90"/>
<dbReference type="RefSeq" id="WP_301198124.1">
    <property type="nucleotide sequence ID" value="NZ_JAPDPI010000006.1"/>
</dbReference>
<comment type="caution">
    <text evidence="3">The sequence shown here is derived from an EMBL/GenBank/DDBJ whole genome shotgun (WGS) entry which is preliminary data.</text>
</comment>
<feature type="signal peptide" evidence="2">
    <location>
        <begin position="1"/>
        <end position="25"/>
    </location>
</feature>
<organism evidence="3 4">
    <name type="scientific">Plebeiibacterium marinum</name>
    <dbReference type="NCBI Taxonomy" id="2992111"/>
    <lineage>
        <taxon>Bacteria</taxon>
        <taxon>Pseudomonadati</taxon>
        <taxon>Bacteroidota</taxon>
        <taxon>Bacteroidia</taxon>
        <taxon>Marinilabiliales</taxon>
        <taxon>Marinilabiliaceae</taxon>
        <taxon>Plebeiibacterium</taxon>
    </lineage>
</organism>
<feature type="chain" id="PRO_5041933116" evidence="2">
    <location>
        <begin position="26"/>
        <end position="597"/>
    </location>
</feature>
<dbReference type="Proteomes" id="UP001207408">
    <property type="component" value="Unassembled WGS sequence"/>
</dbReference>
<gene>
    <name evidence="3" type="ORF">OM074_04640</name>
</gene>
<dbReference type="Pfam" id="PF14262">
    <property type="entry name" value="Cthe_2159"/>
    <property type="match status" value="1"/>
</dbReference>
<reference evidence="3" key="1">
    <citation type="submission" date="2022-10" db="EMBL/GenBank/DDBJ databases">
        <authorList>
            <person name="Yu W.X."/>
        </authorList>
    </citation>
    <scope>NUCLEOTIDE SEQUENCE</scope>
    <source>
        <strain evidence="3">D04</strain>
    </source>
</reference>